<comment type="caution">
    <text evidence="3">The sequence shown here is derived from an EMBL/GenBank/DDBJ whole genome shotgun (WGS) entry which is preliminary data.</text>
</comment>
<dbReference type="PANTHER" id="PTHR11081:SF75">
    <property type="entry name" value="ENDONUCLEASE, PUTATIVE (AFU_ORTHOLOGUE AFUA_3G13260)-RELATED"/>
    <property type="match status" value="1"/>
</dbReference>
<feature type="region of interest" description="Disordered" evidence="1">
    <location>
        <begin position="364"/>
        <end position="449"/>
    </location>
</feature>
<evidence type="ECO:0000259" key="2">
    <source>
        <dbReference type="Pfam" id="PF18380"/>
    </source>
</evidence>
<dbReference type="GO" id="GO:0017108">
    <property type="term" value="F:5'-flap endonuclease activity"/>
    <property type="evidence" value="ECO:0007669"/>
    <property type="project" value="TreeGrafter"/>
</dbReference>
<dbReference type="InterPro" id="IPR037316">
    <property type="entry name" value="Yen1_H3TH"/>
</dbReference>
<proteinExistence type="predicted"/>
<gene>
    <name evidence="3" type="ORF">A0H81_05378</name>
</gene>
<reference evidence="3 4" key="1">
    <citation type="submission" date="2016-03" db="EMBL/GenBank/DDBJ databases">
        <title>Whole genome sequencing of Grifola frondosa 9006-11.</title>
        <authorList>
            <person name="Min B."/>
            <person name="Park H."/>
            <person name="Kim J.-G."/>
            <person name="Cho H."/>
            <person name="Oh Y.-L."/>
            <person name="Kong W.-S."/>
            <person name="Choi I.-G."/>
        </authorList>
    </citation>
    <scope>NUCLEOTIDE SEQUENCE [LARGE SCALE GENOMIC DNA]</scope>
    <source>
        <strain evidence="3 4">9006-11</strain>
    </source>
</reference>
<feature type="region of interest" description="Disordered" evidence="1">
    <location>
        <begin position="304"/>
        <end position="342"/>
    </location>
</feature>
<dbReference type="GO" id="GO:0008821">
    <property type="term" value="F:crossover junction DNA endonuclease activity"/>
    <property type="evidence" value="ECO:0007669"/>
    <property type="project" value="InterPro"/>
</dbReference>
<dbReference type="InterPro" id="IPR036279">
    <property type="entry name" value="5-3_exonuclease_C_sf"/>
</dbReference>
<feature type="compositionally biased region" description="Low complexity" evidence="1">
    <location>
        <begin position="377"/>
        <end position="393"/>
    </location>
</feature>
<dbReference type="SUPFAM" id="SSF88723">
    <property type="entry name" value="PIN domain-like"/>
    <property type="match status" value="1"/>
</dbReference>
<dbReference type="InterPro" id="IPR006084">
    <property type="entry name" value="XPG/Rad2"/>
</dbReference>
<dbReference type="PANTHER" id="PTHR11081">
    <property type="entry name" value="FLAP ENDONUCLEASE FAMILY MEMBER"/>
    <property type="match status" value="1"/>
</dbReference>
<dbReference type="GO" id="GO:0006281">
    <property type="term" value="P:DNA repair"/>
    <property type="evidence" value="ECO:0007669"/>
    <property type="project" value="UniProtKB-ARBA"/>
</dbReference>
<dbReference type="InterPro" id="IPR041177">
    <property type="entry name" value="GEN1_C"/>
</dbReference>
<dbReference type="EMBL" id="LUGG01000005">
    <property type="protein sequence ID" value="OBZ74413.1"/>
    <property type="molecule type" value="Genomic_DNA"/>
</dbReference>
<keyword evidence="4" id="KW-1185">Reference proteome</keyword>
<organism evidence="3 4">
    <name type="scientific">Grifola frondosa</name>
    <name type="common">Maitake</name>
    <name type="synonym">Polyporus frondosus</name>
    <dbReference type="NCBI Taxonomy" id="5627"/>
    <lineage>
        <taxon>Eukaryota</taxon>
        <taxon>Fungi</taxon>
        <taxon>Dikarya</taxon>
        <taxon>Basidiomycota</taxon>
        <taxon>Agaricomycotina</taxon>
        <taxon>Agaricomycetes</taxon>
        <taxon>Polyporales</taxon>
        <taxon>Grifolaceae</taxon>
        <taxon>Grifola</taxon>
    </lineage>
</organism>
<dbReference type="Proteomes" id="UP000092993">
    <property type="component" value="Unassembled WGS sequence"/>
</dbReference>
<evidence type="ECO:0000313" key="4">
    <source>
        <dbReference type="Proteomes" id="UP000092993"/>
    </source>
</evidence>
<name>A0A1C7MBW6_GRIFR</name>
<dbReference type="SUPFAM" id="SSF47807">
    <property type="entry name" value="5' to 3' exonuclease, C-terminal subdomain"/>
    <property type="match status" value="1"/>
</dbReference>
<dbReference type="OrthoDB" id="2959108at2759"/>
<feature type="compositionally biased region" description="Low complexity" evidence="1">
    <location>
        <begin position="428"/>
        <end position="449"/>
    </location>
</feature>
<protein>
    <recommendedName>
        <fullName evidence="2">Holliday junction resolvase Gen1 C-terminal domain-containing protein</fullName>
    </recommendedName>
</protein>
<dbReference type="CDD" id="cd09906">
    <property type="entry name" value="H3TH_YEN1"/>
    <property type="match status" value="1"/>
</dbReference>
<feature type="domain" description="Holliday junction resolvase Gen1 C-terminal" evidence="2">
    <location>
        <begin position="261"/>
        <end position="365"/>
    </location>
</feature>
<accession>A0A1C7MBW6</accession>
<dbReference type="InterPro" id="IPR029060">
    <property type="entry name" value="PIN-like_dom_sf"/>
</dbReference>
<feature type="compositionally biased region" description="Acidic residues" evidence="1">
    <location>
        <begin position="307"/>
        <end position="322"/>
    </location>
</feature>
<dbReference type="Pfam" id="PF18380">
    <property type="entry name" value="GEN1_C"/>
    <property type="match status" value="1"/>
</dbReference>
<dbReference type="STRING" id="5627.A0A1C7MBW6"/>
<dbReference type="AlphaFoldDB" id="A0A1C7MBW6"/>
<evidence type="ECO:0000313" key="3">
    <source>
        <dbReference type="EMBL" id="OBZ74413.1"/>
    </source>
</evidence>
<evidence type="ECO:0000256" key="1">
    <source>
        <dbReference type="SAM" id="MobiDB-lite"/>
    </source>
</evidence>
<sequence>MNRIGVIDAVLSDDVDTFLFGALMVVRKRLILIGVLRGGDYNQGLSGCGVAIAHGLAKCGFGDTLLQAARTLSREQLLVFLNTWREELRQELRTNSQGRLPRKSPSLAKSIPNDFPNLDVLLSYTNPATSEAKGAASKNITVDWDKEPDLGKVAALCEMYFEWGIKEIIIKRFRTVLWPCAVLRILRRSVLLADRRAARVAERASGAIPSTPKKSHRNQPVPVGTPSTMIARHFSCLQLGTPQHRDAGSDPFDDENPEEPLIVKIHSSRTHVSTDGVLEYRLEIAPAQLVRLCEAGVKGLRTAVPPELEESEDNVDDDEDDDSGAHKRKTKGKKPPPDPESHLRIWLPACMVRLVEPHLVEDFEETQRQKQAKKAGKATGRGTKSRTVSSPKSKSTKKGKAKVAPIAEEAEELSLSSATEDDIAQKPTKATTAKKTTGKSSTSAAVTTTAVARKARPDNLPQKVNDFFTASKVNRTKMSKPQSSTQRISTLFADFSSSGLQPHKRGKKTGHSVVDLDLSEDGSEDDLPHRPLAPPFPRILLLLRHREHLHLLQLFRLELQVQVVSYHFLIPRIPWHLPRNHLPDLA</sequence>